<evidence type="ECO:0000313" key="1">
    <source>
        <dbReference type="EMBL" id="KKA20384.1"/>
    </source>
</evidence>
<comment type="caution">
    <text evidence="1">The sequence shown here is derived from an EMBL/GenBank/DDBJ whole genome shotgun (WGS) entry which is preliminary data.</text>
</comment>
<protein>
    <submittedName>
        <fullName evidence="1">Uncharacterized protein</fullName>
    </submittedName>
</protein>
<dbReference type="Proteomes" id="UP000053958">
    <property type="component" value="Unassembled WGS sequence"/>
</dbReference>
<keyword evidence="2" id="KW-1185">Reference proteome</keyword>
<proteinExistence type="predicted"/>
<sequence length="124" mass="14013">MGSPANPPGIPPRHLNTYYGTYAIGQEIRNLNNSSPESAVSGILTGILSRQFPPGAGYVIRPEDQINTRYADLNVYHHTAAHGYMHFLLVQCKRPTYENQEWMWRRGRNQLRDYLRGIQGGGQA</sequence>
<organism evidence="1 2">
    <name type="scientific">Rasamsonia emersonii (strain ATCC 16479 / CBS 393.64 / IMI 116815)</name>
    <dbReference type="NCBI Taxonomy" id="1408163"/>
    <lineage>
        <taxon>Eukaryota</taxon>
        <taxon>Fungi</taxon>
        <taxon>Dikarya</taxon>
        <taxon>Ascomycota</taxon>
        <taxon>Pezizomycotina</taxon>
        <taxon>Eurotiomycetes</taxon>
        <taxon>Eurotiomycetidae</taxon>
        <taxon>Eurotiales</taxon>
        <taxon>Trichocomaceae</taxon>
        <taxon>Rasamsonia</taxon>
    </lineage>
</organism>
<dbReference type="AlphaFoldDB" id="A0A0F4YQ55"/>
<evidence type="ECO:0000313" key="2">
    <source>
        <dbReference type="Proteomes" id="UP000053958"/>
    </source>
</evidence>
<reference evidence="1 2" key="1">
    <citation type="submission" date="2015-04" db="EMBL/GenBank/DDBJ databases">
        <authorList>
            <person name="Heijne W.H."/>
            <person name="Fedorova N.D."/>
            <person name="Nierman W.C."/>
            <person name="Vollebregt A.W."/>
            <person name="Zhao Z."/>
            <person name="Wu L."/>
            <person name="Kumar M."/>
            <person name="Stam H."/>
            <person name="van den Berg M.A."/>
            <person name="Pel H.J."/>
        </authorList>
    </citation>
    <scope>NUCLEOTIDE SEQUENCE [LARGE SCALE GENOMIC DNA]</scope>
    <source>
        <strain evidence="1 2">CBS 393.64</strain>
    </source>
</reference>
<dbReference type="RefSeq" id="XP_013326996.1">
    <property type="nucleotide sequence ID" value="XM_013471542.1"/>
</dbReference>
<name>A0A0F4YQ55_RASE3</name>
<dbReference type="EMBL" id="LASV01000264">
    <property type="protein sequence ID" value="KKA20384.1"/>
    <property type="molecule type" value="Genomic_DNA"/>
</dbReference>
<accession>A0A0F4YQ55</accession>
<dbReference type="GeneID" id="25317936"/>
<gene>
    <name evidence="1" type="ORF">T310_5592</name>
</gene>